<gene>
    <name evidence="2" type="ORF">thalar_00994</name>
</gene>
<accession>S9S3M4</accession>
<dbReference type="PANTHER" id="PTHR36930:SF1">
    <property type="entry name" value="MOSC DOMAIN-CONTAINING PROTEIN"/>
    <property type="match status" value="1"/>
</dbReference>
<evidence type="ECO:0000313" key="2">
    <source>
        <dbReference type="EMBL" id="EPX80774.1"/>
    </source>
</evidence>
<dbReference type="InterPro" id="IPR052716">
    <property type="entry name" value="MOSC_domain"/>
</dbReference>
<dbReference type="Proteomes" id="UP000015351">
    <property type="component" value="Unassembled WGS sequence"/>
</dbReference>
<protein>
    <submittedName>
        <fullName evidence="2">MOSC domain protein</fullName>
    </submittedName>
</protein>
<dbReference type="SUPFAM" id="SSF50800">
    <property type="entry name" value="PK beta-barrel domain-like"/>
    <property type="match status" value="1"/>
</dbReference>
<dbReference type="PATRIC" id="fig|1123360.3.peg.984"/>
<name>S9S3M4_9RHOB</name>
<dbReference type="GO" id="GO:0030170">
    <property type="term" value="F:pyridoxal phosphate binding"/>
    <property type="evidence" value="ECO:0007669"/>
    <property type="project" value="InterPro"/>
</dbReference>
<organism evidence="2 3">
    <name type="scientific">Litoreibacter arenae DSM 19593</name>
    <dbReference type="NCBI Taxonomy" id="1123360"/>
    <lineage>
        <taxon>Bacteria</taxon>
        <taxon>Pseudomonadati</taxon>
        <taxon>Pseudomonadota</taxon>
        <taxon>Alphaproteobacteria</taxon>
        <taxon>Rhodobacterales</taxon>
        <taxon>Roseobacteraceae</taxon>
        <taxon>Litoreibacter</taxon>
    </lineage>
</organism>
<keyword evidence="3" id="KW-1185">Reference proteome</keyword>
<evidence type="ECO:0000259" key="1">
    <source>
        <dbReference type="PROSITE" id="PS51340"/>
    </source>
</evidence>
<dbReference type="eggNOG" id="ENOG502ZBJY">
    <property type="taxonomic scope" value="Bacteria"/>
</dbReference>
<dbReference type="RefSeq" id="WP_021099567.1">
    <property type="nucleotide sequence ID" value="NZ_KE557306.1"/>
</dbReference>
<sequence length="195" mass="21202">MPALMKTNYTGKIVWLGKVASRDDTLRSTPLKQVEASFAGIEGEDHGGLTRLSCSRVTSQYPKGTTIRNTRQLCIISVEEMAAIADQIGVASFNPEWCGANIVVEGIADFTHIPPSSRLQTESGTTLTVDMENRPCHLPAAIIDEDVPGHGRAFKAAANGRRGVTAWVEREGVLRVGDVLTLHIPDQRVWSPPRT</sequence>
<dbReference type="HOGENOM" id="CLU_115757_0_0_5"/>
<dbReference type="InterPro" id="IPR005302">
    <property type="entry name" value="MoCF_Sase_C"/>
</dbReference>
<dbReference type="PROSITE" id="PS51340">
    <property type="entry name" value="MOSC"/>
    <property type="match status" value="1"/>
</dbReference>
<dbReference type="GO" id="GO:0003824">
    <property type="term" value="F:catalytic activity"/>
    <property type="evidence" value="ECO:0007669"/>
    <property type="project" value="InterPro"/>
</dbReference>
<dbReference type="InterPro" id="IPR011037">
    <property type="entry name" value="Pyrv_Knase-like_insert_dom_sf"/>
</dbReference>
<dbReference type="STRING" id="1123360.thalar_00994"/>
<dbReference type="Gene3D" id="2.40.33.20">
    <property type="entry name" value="PK beta-barrel domain-like"/>
    <property type="match status" value="1"/>
</dbReference>
<feature type="domain" description="MOSC" evidence="1">
    <location>
        <begin position="28"/>
        <end position="183"/>
    </location>
</feature>
<reference evidence="3" key="1">
    <citation type="journal article" date="2013" name="Stand. Genomic Sci.">
        <title>Genome sequence of the Litoreibacter arenae type strain (DSM 19593(T)), a member of the Roseobacter clade isolated from sea sand.</title>
        <authorList>
            <person name="Riedel T."/>
            <person name="Fiebig A."/>
            <person name="Petersen J."/>
            <person name="Gronow S."/>
            <person name="Kyrpides N.C."/>
            <person name="Goker M."/>
            <person name="Klenk H.P."/>
        </authorList>
    </citation>
    <scope>NUCLEOTIDE SEQUENCE [LARGE SCALE GENOMIC DNA]</scope>
    <source>
        <strain evidence="3">DSM 19593</strain>
    </source>
</reference>
<dbReference type="PANTHER" id="PTHR36930">
    <property type="entry name" value="METAL-SULFUR CLUSTER BIOSYNTHESIS PROTEINS YUAD-RELATED"/>
    <property type="match status" value="1"/>
</dbReference>
<dbReference type="OrthoDB" id="9808413at2"/>
<dbReference type="GO" id="GO:0030151">
    <property type="term" value="F:molybdenum ion binding"/>
    <property type="evidence" value="ECO:0007669"/>
    <property type="project" value="InterPro"/>
</dbReference>
<dbReference type="AlphaFoldDB" id="S9S3M4"/>
<comment type="caution">
    <text evidence="2">The sequence shown here is derived from an EMBL/GenBank/DDBJ whole genome shotgun (WGS) entry which is preliminary data.</text>
</comment>
<evidence type="ECO:0000313" key="3">
    <source>
        <dbReference type="Proteomes" id="UP000015351"/>
    </source>
</evidence>
<dbReference type="Pfam" id="PF03473">
    <property type="entry name" value="MOSC"/>
    <property type="match status" value="1"/>
</dbReference>
<dbReference type="EMBL" id="AONI01000008">
    <property type="protein sequence ID" value="EPX80774.1"/>
    <property type="molecule type" value="Genomic_DNA"/>
</dbReference>
<proteinExistence type="predicted"/>